<feature type="compositionally biased region" description="Basic and acidic residues" evidence="1">
    <location>
        <begin position="62"/>
        <end position="77"/>
    </location>
</feature>
<protein>
    <submittedName>
        <fullName evidence="2">Uncharacterized protein</fullName>
    </submittedName>
</protein>
<comment type="caution">
    <text evidence="2">The sequence shown here is derived from an EMBL/GenBank/DDBJ whole genome shotgun (WGS) entry which is preliminary data.</text>
</comment>
<keyword evidence="3" id="KW-1185">Reference proteome</keyword>
<dbReference type="Proteomes" id="UP000314294">
    <property type="component" value="Unassembled WGS sequence"/>
</dbReference>
<reference evidence="2 3" key="1">
    <citation type="submission" date="2019-03" db="EMBL/GenBank/DDBJ databases">
        <title>First draft genome of Liparis tanakae, snailfish: a comprehensive survey of snailfish specific genes.</title>
        <authorList>
            <person name="Kim W."/>
            <person name="Song I."/>
            <person name="Jeong J.-H."/>
            <person name="Kim D."/>
            <person name="Kim S."/>
            <person name="Ryu S."/>
            <person name="Song J.Y."/>
            <person name="Lee S.K."/>
        </authorList>
    </citation>
    <scope>NUCLEOTIDE SEQUENCE [LARGE SCALE GENOMIC DNA]</scope>
    <source>
        <tissue evidence="2">Muscle</tissue>
    </source>
</reference>
<evidence type="ECO:0000313" key="2">
    <source>
        <dbReference type="EMBL" id="TNN58952.1"/>
    </source>
</evidence>
<feature type="compositionally biased region" description="Polar residues" evidence="1">
    <location>
        <begin position="94"/>
        <end position="104"/>
    </location>
</feature>
<dbReference type="EMBL" id="SRLO01000367">
    <property type="protein sequence ID" value="TNN58952.1"/>
    <property type="molecule type" value="Genomic_DNA"/>
</dbReference>
<accession>A0A4Z2H249</accession>
<gene>
    <name evidence="2" type="ORF">EYF80_030865</name>
</gene>
<evidence type="ECO:0000256" key="1">
    <source>
        <dbReference type="SAM" id="MobiDB-lite"/>
    </source>
</evidence>
<proteinExistence type="predicted"/>
<feature type="region of interest" description="Disordered" evidence="1">
    <location>
        <begin position="44"/>
        <end position="104"/>
    </location>
</feature>
<dbReference type="AlphaFoldDB" id="A0A4Z2H249"/>
<name>A0A4Z2H249_9TELE</name>
<sequence length="104" mass="11508">MQSEAETGKMSHGIKYPINLNAHRWSNTTQPRCFKEDFTDASQLSPSLGLRINPPRRSLPLLRKDDTKELKKHEYDMKASPVPPPVNTVSSDSTAGVTSAVSTI</sequence>
<organism evidence="2 3">
    <name type="scientific">Liparis tanakae</name>
    <name type="common">Tanaka's snailfish</name>
    <dbReference type="NCBI Taxonomy" id="230148"/>
    <lineage>
        <taxon>Eukaryota</taxon>
        <taxon>Metazoa</taxon>
        <taxon>Chordata</taxon>
        <taxon>Craniata</taxon>
        <taxon>Vertebrata</taxon>
        <taxon>Euteleostomi</taxon>
        <taxon>Actinopterygii</taxon>
        <taxon>Neopterygii</taxon>
        <taxon>Teleostei</taxon>
        <taxon>Neoteleostei</taxon>
        <taxon>Acanthomorphata</taxon>
        <taxon>Eupercaria</taxon>
        <taxon>Perciformes</taxon>
        <taxon>Cottioidei</taxon>
        <taxon>Cottales</taxon>
        <taxon>Liparidae</taxon>
        <taxon>Liparis</taxon>
    </lineage>
</organism>
<evidence type="ECO:0000313" key="3">
    <source>
        <dbReference type="Proteomes" id="UP000314294"/>
    </source>
</evidence>